<evidence type="ECO:0000313" key="2">
    <source>
        <dbReference type="Proteomes" id="UP000838748"/>
    </source>
</evidence>
<keyword evidence="2" id="KW-1185">Reference proteome</keyword>
<dbReference type="EMBL" id="CAKLDM010000001">
    <property type="protein sequence ID" value="CAH0536621.1"/>
    <property type="molecule type" value="Genomic_DNA"/>
</dbReference>
<evidence type="ECO:0000313" key="1">
    <source>
        <dbReference type="EMBL" id="CAH0536621.1"/>
    </source>
</evidence>
<accession>A0ABN8DYY5</accession>
<sequence length="49" mass="5711">MMNMRKISCGEDCGIKRPFKLAELWRIGTSLEIENGHRCNVLSRKAQCW</sequence>
<protein>
    <recommendedName>
        <fullName evidence="3">Integrase</fullName>
    </recommendedName>
</protein>
<proteinExistence type="predicted"/>
<dbReference type="Proteomes" id="UP000838748">
    <property type="component" value="Unassembled WGS sequence"/>
</dbReference>
<reference evidence="1" key="1">
    <citation type="submission" date="2021-11" db="EMBL/GenBank/DDBJ databases">
        <authorList>
            <person name="Rodrigo-Torres L."/>
            <person name="Arahal R. D."/>
            <person name="Lucena T."/>
        </authorList>
    </citation>
    <scope>NUCLEOTIDE SEQUENCE</scope>
    <source>
        <strain evidence="1">CECT 7928</strain>
    </source>
</reference>
<gene>
    <name evidence="1" type="ORF">VMF7928_00576</name>
</gene>
<name>A0ABN8DYY5_9VIBR</name>
<evidence type="ECO:0008006" key="3">
    <source>
        <dbReference type="Google" id="ProtNLM"/>
    </source>
</evidence>
<organism evidence="1 2">
    <name type="scientific">Vibrio marisflavi CECT 7928</name>
    <dbReference type="NCBI Taxonomy" id="634439"/>
    <lineage>
        <taxon>Bacteria</taxon>
        <taxon>Pseudomonadati</taxon>
        <taxon>Pseudomonadota</taxon>
        <taxon>Gammaproteobacteria</taxon>
        <taxon>Vibrionales</taxon>
        <taxon>Vibrionaceae</taxon>
        <taxon>Vibrio</taxon>
    </lineage>
</organism>
<comment type="caution">
    <text evidence="1">The sequence shown here is derived from an EMBL/GenBank/DDBJ whole genome shotgun (WGS) entry which is preliminary data.</text>
</comment>